<dbReference type="PANTHER" id="PTHR33785">
    <property type="entry name" value="OS06G0550800 PROTEIN"/>
    <property type="match status" value="1"/>
</dbReference>
<reference evidence="2 3" key="1">
    <citation type="submission" date="2024-11" db="EMBL/GenBank/DDBJ databases">
        <title>A near-complete genome assembly of Cinchona calisaya.</title>
        <authorList>
            <person name="Lian D.C."/>
            <person name="Zhao X.W."/>
            <person name="Wei L."/>
        </authorList>
    </citation>
    <scope>NUCLEOTIDE SEQUENCE [LARGE SCALE GENOMIC DNA]</scope>
    <source>
        <tissue evidence="2">Nenye</tissue>
    </source>
</reference>
<feature type="compositionally biased region" description="Basic residues" evidence="1">
    <location>
        <begin position="112"/>
        <end position="123"/>
    </location>
</feature>
<evidence type="ECO:0000256" key="1">
    <source>
        <dbReference type="SAM" id="MobiDB-lite"/>
    </source>
</evidence>
<feature type="region of interest" description="Disordered" evidence="1">
    <location>
        <begin position="93"/>
        <end position="123"/>
    </location>
</feature>
<evidence type="ECO:0000313" key="2">
    <source>
        <dbReference type="EMBL" id="KAL3520065.1"/>
    </source>
</evidence>
<comment type="caution">
    <text evidence="2">The sequence shown here is derived from an EMBL/GenBank/DDBJ whole genome shotgun (WGS) entry which is preliminary data.</text>
</comment>
<dbReference type="EMBL" id="JBJUIK010000008">
    <property type="protein sequence ID" value="KAL3520065.1"/>
    <property type="molecule type" value="Genomic_DNA"/>
</dbReference>
<protein>
    <submittedName>
        <fullName evidence="2">Uncharacterized protein</fullName>
    </submittedName>
</protein>
<name>A0ABD2ZPF5_9GENT</name>
<sequence>MEAEDVIALFDCCWFNQEIFKKSSNLPTSSNLQKIFDDQMEGDSQKPEFPSQLTIHTRSKSDQQLMSSNTISIMDSGYFSPDSVLSAHHFEGKAEFPRTPQPSKVKGDEKKNKKRRKKKAKKSLSKSLSELEFEELKGFMDLGFVFSEEDRTDSILIQIIPGLQRLGKGKDGEEERNSTSSCFLDESLITRPYLSEAWEVLDRRKKEKSLKNWRVPAVSNEIGMKDNLKWWAHIVASTVRS</sequence>
<proteinExistence type="predicted"/>
<gene>
    <name evidence="2" type="ORF">ACH5RR_018214</name>
</gene>
<dbReference type="Proteomes" id="UP001630127">
    <property type="component" value="Unassembled WGS sequence"/>
</dbReference>
<keyword evidence="3" id="KW-1185">Reference proteome</keyword>
<organism evidence="2 3">
    <name type="scientific">Cinchona calisaya</name>
    <dbReference type="NCBI Taxonomy" id="153742"/>
    <lineage>
        <taxon>Eukaryota</taxon>
        <taxon>Viridiplantae</taxon>
        <taxon>Streptophyta</taxon>
        <taxon>Embryophyta</taxon>
        <taxon>Tracheophyta</taxon>
        <taxon>Spermatophyta</taxon>
        <taxon>Magnoliopsida</taxon>
        <taxon>eudicotyledons</taxon>
        <taxon>Gunneridae</taxon>
        <taxon>Pentapetalae</taxon>
        <taxon>asterids</taxon>
        <taxon>lamiids</taxon>
        <taxon>Gentianales</taxon>
        <taxon>Rubiaceae</taxon>
        <taxon>Cinchonoideae</taxon>
        <taxon>Cinchoneae</taxon>
        <taxon>Cinchona</taxon>
    </lineage>
</organism>
<evidence type="ECO:0000313" key="3">
    <source>
        <dbReference type="Proteomes" id="UP001630127"/>
    </source>
</evidence>
<dbReference type="AlphaFoldDB" id="A0ABD2ZPF5"/>
<accession>A0ABD2ZPF5</accession>
<dbReference type="PANTHER" id="PTHR33785:SF12">
    <property type="entry name" value="DUF1685 FAMILY PROTEIN"/>
    <property type="match status" value="1"/>
</dbReference>